<dbReference type="PANTHER" id="PTHR30055:SF234">
    <property type="entry name" value="HTH-TYPE TRANSCRIPTIONAL REGULATOR BETI"/>
    <property type="match status" value="1"/>
</dbReference>
<dbReference type="InterPro" id="IPR036271">
    <property type="entry name" value="Tet_transcr_reg_TetR-rel_C_sf"/>
</dbReference>
<feature type="DNA-binding region" description="H-T-H motif" evidence="4">
    <location>
        <begin position="35"/>
        <end position="54"/>
    </location>
</feature>
<dbReference type="AlphaFoldDB" id="A0A6P2CCF6"/>
<dbReference type="PANTHER" id="PTHR30055">
    <property type="entry name" value="HTH-TYPE TRANSCRIPTIONAL REGULATOR RUTR"/>
    <property type="match status" value="1"/>
</dbReference>
<evidence type="ECO:0000256" key="3">
    <source>
        <dbReference type="ARBA" id="ARBA00023163"/>
    </source>
</evidence>
<proteinExistence type="predicted"/>
<name>A0A6P2CCF6_9NOCA</name>
<evidence type="ECO:0000256" key="2">
    <source>
        <dbReference type="ARBA" id="ARBA00023125"/>
    </source>
</evidence>
<comment type="caution">
    <text evidence="6">The sequence shown here is derived from an EMBL/GenBank/DDBJ whole genome shotgun (WGS) entry which is preliminary data.</text>
</comment>
<evidence type="ECO:0000259" key="5">
    <source>
        <dbReference type="PROSITE" id="PS50977"/>
    </source>
</evidence>
<keyword evidence="3" id="KW-0804">Transcription</keyword>
<dbReference type="InterPro" id="IPR001647">
    <property type="entry name" value="HTH_TetR"/>
</dbReference>
<dbReference type="GO" id="GO:0000976">
    <property type="term" value="F:transcription cis-regulatory region binding"/>
    <property type="evidence" value="ECO:0007669"/>
    <property type="project" value="TreeGrafter"/>
</dbReference>
<dbReference type="SUPFAM" id="SSF46689">
    <property type="entry name" value="Homeodomain-like"/>
    <property type="match status" value="1"/>
</dbReference>
<evidence type="ECO:0000313" key="7">
    <source>
        <dbReference type="Proteomes" id="UP000471120"/>
    </source>
</evidence>
<keyword evidence="2 4" id="KW-0238">DNA-binding</keyword>
<dbReference type="RefSeq" id="WP_010840003.1">
    <property type="nucleotide sequence ID" value="NZ_QRCM01000001.1"/>
</dbReference>
<evidence type="ECO:0000256" key="1">
    <source>
        <dbReference type="ARBA" id="ARBA00023015"/>
    </source>
</evidence>
<organism evidence="6 7">
    <name type="scientific">Rhodococcus rhodnii</name>
    <dbReference type="NCBI Taxonomy" id="38312"/>
    <lineage>
        <taxon>Bacteria</taxon>
        <taxon>Bacillati</taxon>
        <taxon>Actinomycetota</taxon>
        <taxon>Actinomycetes</taxon>
        <taxon>Mycobacteriales</taxon>
        <taxon>Nocardiaceae</taxon>
        <taxon>Rhodococcus</taxon>
    </lineage>
</organism>
<dbReference type="EMBL" id="QRCM01000001">
    <property type="protein sequence ID" value="TXG88936.1"/>
    <property type="molecule type" value="Genomic_DNA"/>
</dbReference>
<dbReference type="InterPro" id="IPR025996">
    <property type="entry name" value="MT1864/Rv1816-like_C"/>
</dbReference>
<dbReference type="InterPro" id="IPR009057">
    <property type="entry name" value="Homeodomain-like_sf"/>
</dbReference>
<protein>
    <submittedName>
        <fullName evidence="6">TetR/AcrR family transcriptional regulator</fullName>
    </submittedName>
</protein>
<keyword evidence="1" id="KW-0805">Transcription regulation</keyword>
<gene>
    <name evidence="6" type="ORF">DW322_00130</name>
</gene>
<dbReference type="GO" id="GO:0003700">
    <property type="term" value="F:DNA-binding transcription factor activity"/>
    <property type="evidence" value="ECO:0007669"/>
    <property type="project" value="TreeGrafter"/>
</dbReference>
<dbReference type="Proteomes" id="UP000471120">
    <property type="component" value="Unassembled WGS sequence"/>
</dbReference>
<evidence type="ECO:0000256" key="4">
    <source>
        <dbReference type="PROSITE-ProRule" id="PRU00335"/>
    </source>
</evidence>
<dbReference type="Pfam" id="PF13305">
    <property type="entry name" value="TetR_C_33"/>
    <property type="match status" value="1"/>
</dbReference>
<dbReference type="InterPro" id="IPR050109">
    <property type="entry name" value="HTH-type_TetR-like_transc_reg"/>
</dbReference>
<dbReference type="Gene3D" id="1.10.10.60">
    <property type="entry name" value="Homeodomain-like"/>
    <property type="match status" value="1"/>
</dbReference>
<reference evidence="6 7" key="1">
    <citation type="submission" date="2018-07" db="EMBL/GenBank/DDBJ databases">
        <title>Genome sequence of Rhodococcus rhodnii ATCC 35071 from Rhodnius prolixus.</title>
        <authorList>
            <person name="Patel V."/>
            <person name="Vogel K.J."/>
        </authorList>
    </citation>
    <scope>NUCLEOTIDE SEQUENCE [LARGE SCALE GENOMIC DNA]</scope>
    <source>
        <strain evidence="6 7">ATCC 35071</strain>
    </source>
</reference>
<dbReference type="Pfam" id="PF00440">
    <property type="entry name" value="TetR_N"/>
    <property type="match status" value="1"/>
</dbReference>
<dbReference type="Gene3D" id="1.10.357.10">
    <property type="entry name" value="Tetracycline Repressor, domain 2"/>
    <property type="match status" value="1"/>
</dbReference>
<dbReference type="PROSITE" id="PS50977">
    <property type="entry name" value="HTH_TETR_2"/>
    <property type="match status" value="1"/>
</dbReference>
<feature type="domain" description="HTH tetR-type" evidence="5">
    <location>
        <begin position="12"/>
        <end position="72"/>
    </location>
</feature>
<sequence>MVWDAPKDRRRRRTRTAVLDAAHRLFTVNGFRATSVESLAEAADVALSSIYANFPGGKADVYLALAVRLADEHAATMTGALARPGVGAAAAFDAYVQFHRDEPGAFRLLGLTDVSDADSDLVAEARTRIGETLRGVAATAAAAIGGPDAQRRVLLVWAMVNGILALRERGLVDAVTADALLGDARASVAS</sequence>
<accession>A0A6P2CCF6</accession>
<dbReference type="SUPFAM" id="SSF48498">
    <property type="entry name" value="Tetracyclin repressor-like, C-terminal domain"/>
    <property type="match status" value="1"/>
</dbReference>
<evidence type="ECO:0000313" key="6">
    <source>
        <dbReference type="EMBL" id="TXG88936.1"/>
    </source>
</evidence>